<dbReference type="Proteomes" id="UP000581206">
    <property type="component" value="Unassembled WGS sequence"/>
</dbReference>
<feature type="signal peptide" evidence="2">
    <location>
        <begin position="1"/>
        <end position="27"/>
    </location>
</feature>
<evidence type="ECO:0000256" key="2">
    <source>
        <dbReference type="SAM" id="SignalP"/>
    </source>
</evidence>
<evidence type="ECO:0000313" key="4">
    <source>
        <dbReference type="Proteomes" id="UP000581206"/>
    </source>
</evidence>
<organism evidence="3 4">
    <name type="scientific">Cellulomonas denverensis</name>
    <dbReference type="NCBI Taxonomy" id="264297"/>
    <lineage>
        <taxon>Bacteria</taxon>
        <taxon>Bacillati</taxon>
        <taxon>Actinomycetota</taxon>
        <taxon>Actinomycetes</taxon>
        <taxon>Micrococcales</taxon>
        <taxon>Cellulomonadaceae</taxon>
        <taxon>Cellulomonas</taxon>
    </lineage>
</organism>
<feature type="transmembrane region" description="Helical" evidence="1">
    <location>
        <begin position="433"/>
        <end position="452"/>
    </location>
</feature>
<name>A0A7X6R0J7_9CELL</name>
<dbReference type="AlphaFoldDB" id="A0A7X6R0J7"/>
<sequence length="460" mass="46745">MKRPLRALLALSTTVAVAGIAPVAAMAVDSTPPTASTGVVQERWGDPVSNDLFTVSAAGWYGDAALGTQQVTGGVITLTANRDITVREHRMLNNWGGDPALLVVPHAGLCPGDPIRTQVEMSAGDTCQFWASFGPEAMDEWGATSRTLQFYAEAPDGTTASQEVRVQVGVSYEVEGEPLDFGEVVVGTTSAPQSFTISNTGTTPVDIDLTEMTAIGPFQLAPGQPTTVSLLAGDSAEVAVTFTPTQEGQAVADDETVGIVRPVNSTTEARTPLSAFTGTGIARQAALSSGPVDFGTVDPGATTQRPITVTNTGPVPLVLTADAVVQDGSAATPEDVRVELPADEVAPGESVTGTVTWNSATAGFASSVRITGTDADAAALNVPAATPVSEVVALTGAVTATNTPAPTTPPDTTTGTATITATRLATTGSGSTTWALTAAAGAVLAGVALVTVRRMRRATR</sequence>
<keyword evidence="1" id="KW-1133">Transmembrane helix</keyword>
<comment type="caution">
    <text evidence="3">The sequence shown here is derived from an EMBL/GenBank/DDBJ whole genome shotgun (WGS) entry which is preliminary data.</text>
</comment>
<accession>A0A7X6R0J7</accession>
<evidence type="ECO:0000313" key="3">
    <source>
        <dbReference type="EMBL" id="NKY24206.1"/>
    </source>
</evidence>
<dbReference type="Gene3D" id="2.60.40.10">
    <property type="entry name" value="Immunoglobulins"/>
    <property type="match status" value="2"/>
</dbReference>
<dbReference type="InterPro" id="IPR013783">
    <property type="entry name" value="Ig-like_fold"/>
</dbReference>
<keyword evidence="1" id="KW-0812">Transmembrane</keyword>
<reference evidence="3 4" key="1">
    <citation type="submission" date="2020-04" db="EMBL/GenBank/DDBJ databases">
        <title>MicrobeNet Type strains.</title>
        <authorList>
            <person name="Nicholson A.C."/>
        </authorList>
    </citation>
    <scope>NUCLEOTIDE SEQUENCE [LARGE SCALE GENOMIC DNA]</scope>
    <source>
        <strain evidence="3 4">ATCC BAA-788</strain>
    </source>
</reference>
<feature type="chain" id="PRO_5030686163" evidence="2">
    <location>
        <begin position="28"/>
        <end position="460"/>
    </location>
</feature>
<evidence type="ECO:0000256" key="1">
    <source>
        <dbReference type="SAM" id="Phobius"/>
    </source>
</evidence>
<dbReference type="RefSeq" id="WP_168631341.1">
    <property type="nucleotide sequence ID" value="NZ_BONL01000005.1"/>
</dbReference>
<dbReference type="NCBIfam" id="NF012200">
    <property type="entry name" value="choice_anch_D"/>
    <property type="match status" value="2"/>
</dbReference>
<keyword evidence="2" id="KW-0732">Signal</keyword>
<keyword evidence="1" id="KW-0472">Membrane</keyword>
<dbReference type="GO" id="GO:0005975">
    <property type="term" value="P:carbohydrate metabolic process"/>
    <property type="evidence" value="ECO:0007669"/>
    <property type="project" value="UniProtKB-ARBA"/>
</dbReference>
<proteinExistence type="predicted"/>
<gene>
    <name evidence="3" type="ORF">HGA03_16170</name>
</gene>
<keyword evidence="4" id="KW-1185">Reference proteome</keyword>
<protein>
    <submittedName>
        <fullName evidence="3">Choice-of-anchor D domain-containing protein</fullName>
    </submittedName>
</protein>
<dbReference type="EMBL" id="JAAXOX010000013">
    <property type="protein sequence ID" value="NKY24206.1"/>
    <property type="molecule type" value="Genomic_DNA"/>
</dbReference>